<evidence type="ECO:0000259" key="1">
    <source>
        <dbReference type="Pfam" id="PF00534"/>
    </source>
</evidence>
<proteinExistence type="predicted"/>
<dbReference type="PANTHER" id="PTHR45871">
    <property type="entry name" value="N-ACETYLGLUCOSAMINYL-PHOSPHATIDYLINOSITOL BIOSYNTHETIC PROTEIN"/>
    <property type="match status" value="1"/>
</dbReference>
<dbReference type="Gene3D" id="3.40.50.2000">
    <property type="entry name" value="Glycogen Phosphorylase B"/>
    <property type="match status" value="1"/>
</dbReference>
<dbReference type="InterPro" id="IPR001296">
    <property type="entry name" value="Glyco_trans_1"/>
</dbReference>
<protein>
    <submittedName>
        <fullName evidence="2">Glycosyltransferase</fullName>
    </submittedName>
</protein>
<name>A0A414YDP7_9BACE</name>
<sequence>MTLYLFTSSFPYGNVESFLEDEILYLCEEFEKVEIIPLTGNVNIQREVPFNCHVNVPICNVQGFHKYLRGMFCKKTFLLYCKELVKRRLFSNRTRLKTWMISYVNSNFLLKSNQIKEIFKRANTNDVFYSYWGKCSNVLSVVYHGRAHFVSRYHGEWDLWEESSGNYVPLREREAACLDYAVFISHKGEEYYRSKYPQSKTVVYPLGSKDYGIQKEAEDKDSIRVVSCSTVYPLKRVDLIFDALNSIKGKKIEWTHLGGGQKFDELVAKAKSECKSHLTTNFVGMLSHDQVMNYYKEHHFDVFINMSTNEGVPVSIMEAASFGIPIIATNVGGTSEIVQPSVGMLLSSNPTIDEICKTIEEVLSGNYSPREFWKTHYSAEGNYKRFAQFLKNI</sequence>
<dbReference type="PANTHER" id="PTHR45871:SF1">
    <property type="entry name" value="PHOSPHATIDYLINOSITOL N-ACETYLGLUCOSAMINYLTRANSFERASE SUBUNIT A"/>
    <property type="match status" value="1"/>
</dbReference>
<dbReference type="RefSeq" id="WP_122295926.1">
    <property type="nucleotide sequence ID" value="NZ_JADNMZ010000002.1"/>
</dbReference>
<feature type="domain" description="Glycosyl transferase family 1" evidence="1">
    <location>
        <begin position="214"/>
        <end position="371"/>
    </location>
</feature>
<dbReference type="AlphaFoldDB" id="A0A414YDP7"/>
<keyword evidence="2" id="KW-0808">Transferase</keyword>
<evidence type="ECO:0000313" key="3">
    <source>
        <dbReference type="Proteomes" id="UP000283512"/>
    </source>
</evidence>
<reference evidence="2 3" key="1">
    <citation type="submission" date="2018-08" db="EMBL/GenBank/DDBJ databases">
        <title>A genome reference for cultivated species of the human gut microbiota.</title>
        <authorList>
            <person name="Zou Y."/>
            <person name="Xue W."/>
            <person name="Luo G."/>
        </authorList>
    </citation>
    <scope>NUCLEOTIDE SEQUENCE [LARGE SCALE GENOMIC DNA]</scope>
    <source>
        <strain evidence="2 3">AM16-49B</strain>
    </source>
</reference>
<dbReference type="Pfam" id="PF00534">
    <property type="entry name" value="Glycos_transf_1"/>
    <property type="match status" value="1"/>
</dbReference>
<accession>A0A414YDP7</accession>
<dbReference type="Proteomes" id="UP000283512">
    <property type="component" value="Unassembled WGS sequence"/>
</dbReference>
<dbReference type="SUPFAM" id="SSF53756">
    <property type="entry name" value="UDP-Glycosyltransferase/glycogen phosphorylase"/>
    <property type="match status" value="1"/>
</dbReference>
<gene>
    <name evidence="2" type="ORF">DW190_21680</name>
</gene>
<dbReference type="GO" id="GO:0016757">
    <property type="term" value="F:glycosyltransferase activity"/>
    <property type="evidence" value="ECO:0007669"/>
    <property type="project" value="InterPro"/>
</dbReference>
<comment type="caution">
    <text evidence="2">The sequence shown here is derived from an EMBL/GenBank/DDBJ whole genome shotgun (WGS) entry which is preliminary data.</text>
</comment>
<evidence type="ECO:0000313" key="2">
    <source>
        <dbReference type="EMBL" id="RHH84261.1"/>
    </source>
</evidence>
<organism evidence="2 3">
    <name type="scientific">Bacteroides caccae</name>
    <dbReference type="NCBI Taxonomy" id="47678"/>
    <lineage>
        <taxon>Bacteria</taxon>
        <taxon>Pseudomonadati</taxon>
        <taxon>Bacteroidota</taxon>
        <taxon>Bacteroidia</taxon>
        <taxon>Bacteroidales</taxon>
        <taxon>Bacteroidaceae</taxon>
        <taxon>Bacteroides</taxon>
    </lineage>
</organism>
<dbReference type="EMBL" id="QRKD01000048">
    <property type="protein sequence ID" value="RHH84261.1"/>
    <property type="molecule type" value="Genomic_DNA"/>
</dbReference>